<dbReference type="Proteomes" id="UP000327013">
    <property type="component" value="Unassembled WGS sequence"/>
</dbReference>
<dbReference type="AlphaFoldDB" id="A0A5N6KQF0"/>
<reference evidence="3 4" key="1">
    <citation type="submission" date="2019-06" db="EMBL/GenBank/DDBJ databases">
        <title>A chromosomal-level reference genome of Carpinus fangiana (Coryloideae, Betulaceae).</title>
        <authorList>
            <person name="Yang X."/>
            <person name="Wang Z."/>
            <person name="Zhang L."/>
            <person name="Hao G."/>
            <person name="Liu J."/>
            <person name="Yang Y."/>
        </authorList>
    </citation>
    <scope>NUCLEOTIDE SEQUENCE [LARGE SCALE GENOMIC DNA]</scope>
    <source>
        <strain evidence="3">Cfa_2016G</strain>
        <tissue evidence="3">Leaf</tissue>
    </source>
</reference>
<name>A0A5N6KQF0_9ROSI</name>
<organism evidence="3 4">
    <name type="scientific">Carpinus fangiana</name>
    <dbReference type="NCBI Taxonomy" id="176857"/>
    <lineage>
        <taxon>Eukaryota</taxon>
        <taxon>Viridiplantae</taxon>
        <taxon>Streptophyta</taxon>
        <taxon>Embryophyta</taxon>
        <taxon>Tracheophyta</taxon>
        <taxon>Spermatophyta</taxon>
        <taxon>Magnoliopsida</taxon>
        <taxon>eudicotyledons</taxon>
        <taxon>Gunneridae</taxon>
        <taxon>Pentapetalae</taxon>
        <taxon>rosids</taxon>
        <taxon>fabids</taxon>
        <taxon>Fagales</taxon>
        <taxon>Betulaceae</taxon>
        <taxon>Carpinus</taxon>
    </lineage>
</organism>
<evidence type="ECO:0000313" key="4">
    <source>
        <dbReference type="Proteomes" id="UP000327013"/>
    </source>
</evidence>
<protein>
    <recommendedName>
        <fullName evidence="2">Nephrocystin 3-like N-terminal domain-containing protein</fullName>
    </recommendedName>
</protein>
<dbReference type="Pfam" id="PF24883">
    <property type="entry name" value="NPHP3_N"/>
    <property type="match status" value="1"/>
</dbReference>
<proteinExistence type="predicted"/>
<evidence type="ECO:0000313" key="3">
    <source>
        <dbReference type="EMBL" id="KAB8338882.1"/>
    </source>
</evidence>
<dbReference type="PANTHER" id="PTHR10039">
    <property type="entry name" value="AMELOGENIN"/>
    <property type="match status" value="1"/>
</dbReference>
<comment type="caution">
    <text evidence="3">The sequence shown here is derived from an EMBL/GenBank/DDBJ whole genome shotgun (WGS) entry which is preliminary data.</text>
</comment>
<dbReference type="OrthoDB" id="443402at2759"/>
<dbReference type="PANTHER" id="PTHR10039:SF5">
    <property type="entry name" value="NACHT DOMAIN-CONTAINING PROTEIN"/>
    <property type="match status" value="1"/>
</dbReference>
<dbReference type="InterPro" id="IPR056884">
    <property type="entry name" value="NPHP3-like_N"/>
</dbReference>
<evidence type="ECO:0000256" key="1">
    <source>
        <dbReference type="ARBA" id="ARBA00022737"/>
    </source>
</evidence>
<dbReference type="SUPFAM" id="SSF52540">
    <property type="entry name" value="P-loop containing nucleoside triphosphate hydrolases"/>
    <property type="match status" value="1"/>
</dbReference>
<evidence type="ECO:0000259" key="2">
    <source>
        <dbReference type="Pfam" id="PF24883"/>
    </source>
</evidence>
<accession>A0A5N6KQF0</accession>
<dbReference type="InterPro" id="IPR027417">
    <property type="entry name" value="P-loop_NTPase"/>
</dbReference>
<gene>
    <name evidence="3" type="ORF">FH972_021826</name>
</gene>
<feature type="domain" description="Nephrocystin 3-like N-terminal" evidence="2">
    <location>
        <begin position="310"/>
        <end position="483"/>
    </location>
</feature>
<keyword evidence="4" id="KW-1185">Reference proteome</keyword>
<dbReference type="EMBL" id="VIBQ01000010">
    <property type="protein sequence ID" value="KAB8338882.1"/>
    <property type="molecule type" value="Genomic_DNA"/>
</dbReference>
<keyword evidence="1" id="KW-0677">Repeat</keyword>
<sequence length="1016" mass="115325">MEAVAAIALTGNVLQFIGLGLKVVRIGGGIKRSSDGSMKDHEEISDVIKDLEMHILKLDACNDSLLDTLVTGCKDVATELKTGLSKVKKTPGKNVWSSYAQALRSIWNERKLHDMENRLNRLRDEIGFHQLNIMRNEIATITNVSISRDSRTQEAAEAIQHLQQSQNVDFGQLDEKLRSMVTSIFDRFDGHARATSELVHEVKELRRLQASLTQEPIHAVTRTAFLETLEFRGMDEREEIISDAHARTFDWLLLDSMQEFTAGESPTTSIDERQDLKSVIREKLMTVGVTQKDIDSVMPSDVHEQCPGASLQKWLSSGSGIFWIKGKPGCGKSTLMKAVLQKRRLKTALMKMLQTWSQGSTILMAKFFFFRPGSDFQKSFLGFLQSLIHQILNTRPDLIDTAFTAKAQMEAVARLQKSIGTDTMIWSVYELRTAFKSLQRKQDLRIFLHVDGIDEIECPPIKMVHMLKAISNGPNIKILAAGRWTPEFEEAFSLDHTLNLHTTTELDVLHYTVDKLLERDWKTLLTTATQFTIILKELINAAEGVFLWVAIVIDSLLHGLRHYENFPQLFSRLKAYPRSLDKLYQYLFASIEEEYAKDVAFWLLVVNRFPGGRYQPKITLLEMSRASMFDAKDISSLNRIVLDKSSSKSTVELLQKRMETRGRHFFDFVPPKATWRQKRPQFAHRTVMDFLAQPSIMTELQNLQDEDRDFEVFPIAAKISDILIDAKSNYHDSVKGGFVCVTLGGERLKGYREILVLQGERIPVAIYDQISFHLQQESLNSAFQPVQYLRPTFGGWVEENNCDLFIRLNKYPQIFMRLVGTAPLALQTDEEDRLKEMSLESRTDLILTKSHLDILSKHGKWTKLIEGEPRAVSVIWQRVLEEVRIITLYAEFSGPWRYIIDIPGRPRSILCSSWTAEDPTFVENLILYGANPNANCPNVSGDPGASTISALTGLLLFMKRLEELKLQNRSFPSGGDHCLKHVKQIILFLQAAGAREMVEPQDVGGQDLATEGISGL</sequence>